<reference evidence="2 3" key="1">
    <citation type="submission" date="2023-10" db="EMBL/GenBank/DDBJ databases">
        <title>Draft Genome Sequence of Candida saopaulonensis from a very Premature Infant with Sepsis.</title>
        <authorList>
            <person name="Ning Y."/>
            <person name="Dai R."/>
            <person name="Xiao M."/>
            <person name="Xu Y."/>
            <person name="Yan Q."/>
            <person name="Zhang L."/>
        </authorList>
    </citation>
    <scope>NUCLEOTIDE SEQUENCE [LARGE SCALE GENOMIC DNA]</scope>
    <source>
        <strain evidence="2 3">19XY460</strain>
    </source>
</reference>
<evidence type="ECO:0000313" key="3">
    <source>
        <dbReference type="Proteomes" id="UP001338582"/>
    </source>
</evidence>
<protein>
    <submittedName>
        <fullName evidence="2">Uncharacterized protein</fullName>
    </submittedName>
</protein>
<dbReference type="KEGG" id="asau:88173678"/>
<organism evidence="2 3">
    <name type="scientific">Australozyma saopauloensis</name>
    <dbReference type="NCBI Taxonomy" id="291208"/>
    <lineage>
        <taxon>Eukaryota</taxon>
        <taxon>Fungi</taxon>
        <taxon>Dikarya</taxon>
        <taxon>Ascomycota</taxon>
        <taxon>Saccharomycotina</taxon>
        <taxon>Pichiomycetes</taxon>
        <taxon>Metschnikowiaceae</taxon>
        <taxon>Australozyma</taxon>
    </lineage>
</organism>
<dbReference type="EMBL" id="CP138896">
    <property type="protein sequence ID" value="WPK25303.1"/>
    <property type="molecule type" value="Genomic_DNA"/>
</dbReference>
<dbReference type="RefSeq" id="XP_062877685.1">
    <property type="nucleotide sequence ID" value="XM_063021615.1"/>
</dbReference>
<dbReference type="AlphaFoldDB" id="A0AAX4H9V6"/>
<proteinExistence type="predicted"/>
<dbReference type="Proteomes" id="UP001338582">
    <property type="component" value="Chromosome 3"/>
</dbReference>
<gene>
    <name evidence="2" type="ORF">PUMCH_002614</name>
</gene>
<dbReference type="GeneID" id="88173678"/>
<feature type="region of interest" description="Disordered" evidence="1">
    <location>
        <begin position="1"/>
        <end position="28"/>
    </location>
</feature>
<evidence type="ECO:0000313" key="2">
    <source>
        <dbReference type="EMBL" id="WPK25303.1"/>
    </source>
</evidence>
<sequence length="348" mass="38896">MSGAVQPSFHDSMPRQLRHPGGHGPMPIDTDELSLVAQIEDLLHLKPHSLKNDPLALAKIGSLDRYLLRSCCNKRMLNTLSAMLRGAGVLDTEANVYTQSFTADASVKNEDLSYVYTNLSILPDPLTHKPVLTKLSTELFELNSVETIGKFQSLDDSDYDADSLMEYDYLKLASFSPEEAERLEYDNFQLAGAVSQLQEQHHGIAENLKSSQAKIKTLEEQNKRDLEYLRKVGHSGDSIRDKVCELKSEITELGHVLAKMKAKTDTKSFSALISAHEDLISSTPKPVVPHQKTPSPVLMAIPETPKKEESLQSAPQVETLRQEPEEPQNQLRFFINSTIFILLVACWL</sequence>
<keyword evidence="3" id="KW-1185">Reference proteome</keyword>
<evidence type="ECO:0000256" key="1">
    <source>
        <dbReference type="SAM" id="MobiDB-lite"/>
    </source>
</evidence>
<feature type="region of interest" description="Disordered" evidence="1">
    <location>
        <begin position="305"/>
        <end position="325"/>
    </location>
</feature>
<accession>A0AAX4H9V6</accession>
<name>A0AAX4H9V6_9ASCO</name>